<evidence type="ECO:0000256" key="1">
    <source>
        <dbReference type="SAM" id="SignalP"/>
    </source>
</evidence>
<comment type="caution">
    <text evidence="2">The sequence shown here is derived from an EMBL/GenBank/DDBJ whole genome shotgun (WGS) entry which is preliminary data.</text>
</comment>
<dbReference type="AlphaFoldDB" id="A0A640VPA9"/>
<gene>
    <name evidence="2" type="ORF">So717_16220</name>
</gene>
<dbReference type="EMBL" id="BLIV01000003">
    <property type="protein sequence ID" value="GFE49869.1"/>
    <property type="molecule type" value="Genomic_DNA"/>
</dbReference>
<evidence type="ECO:0008006" key="4">
    <source>
        <dbReference type="Google" id="ProtNLM"/>
    </source>
</evidence>
<feature type="signal peptide" evidence="1">
    <location>
        <begin position="1"/>
        <end position="17"/>
    </location>
</feature>
<name>A0A640VPA9_9RHOB</name>
<accession>A0A640VPA9</accession>
<dbReference type="PROSITE" id="PS51257">
    <property type="entry name" value="PROKAR_LIPOPROTEIN"/>
    <property type="match status" value="1"/>
</dbReference>
<evidence type="ECO:0000313" key="2">
    <source>
        <dbReference type="EMBL" id="GFE49869.1"/>
    </source>
</evidence>
<dbReference type="RefSeq" id="WP_174239013.1">
    <property type="nucleotide sequence ID" value="NZ_BLIV01000003.1"/>
</dbReference>
<protein>
    <recommendedName>
        <fullName evidence="4">Lipoprotein</fullName>
    </recommendedName>
</protein>
<organism evidence="2 3">
    <name type="scientific">Roseobacter cerasinus</name>
    <dbReference type="NCBI Taxonomy" id="2602289"/>
    <lineage>
        <taxon>Bacteria</taxon>
        <taxon>Pseudomonadati</taxon>
        <taxon>Pseudomonadota</taxon>
        <taxon>Alphaproteobacteria</taxon>
        <taxon>Rhodobacterales</taxon>
        <taxon>Roseobacteraceae</taxon>
        <taxon>Roseobacter</taxon>
    </lineage>
</organism>
<proteinExistence type="predicted"/>
<sequence>MKTLRHMMLAFGVVALAACTQPETYPVSGETCGPEDPVLQLDAADCRMPGMT</sequence>
<reference evidence="2 3" key="1">
    <citation type="submission" date="2019-12" db="EMBL/GenBank/DDBJ databases">
        <title>Roseobacter cerasinus sp. nov., isolated from seawater around aquaculture.</title>
        <authorList>
            <person name="Muramatsu S."/>
            <person name="Takabe Y."/>
            <person name="Mori K."/>
            <person name="Takaichi S."/>
            <person name="Hanada S."/>
        </authorList>
    </citation>
    <scope>NUCLEOTIDE SEQUENCE [LARGE SCALE GENOMIC DNA]</scope>
    <source>
        <strain evidence="2 3">AI77</strain>
    </source>
</reference>
<keyword evidence="3" id="KW-1185">Reference proteome</keyword>
<evidence type="ECO:0000313" key="3">
    <source>
        <dbReference type="Proteomes" id="UP000436522"/>
    </source>
</evidence>
<feature type="chain" id="PRO_5025028475" description="Lipoprotein" evidence="1">
    <location>
        <begin position="18"/>
        <end position="52"/>
    </location>
</feature>
<dbReference type="Proteomes" id="UP000436522">
    <property type="component" value="Unassembled WGS sequence"/>
</dbReference>
<keyword evidence="1" id="KW-0732">Signal</keyword>